<reference evidence="11" key="1">
    <citation type="submission" date="2022-01" db="UniProtKB">
        <authorList>
            <consortium name="EnsemblMetazoa"/>
        </authorList>
    </citation>
    <scope>IDENTIFICATION</scope>
</reference>
<evidence type="ECO:0000256" key="8">
    <source>
        <dbReference type="ARBA" id="ARBA00032633"/>
    </source>
</evidence>
<feature type="compositionally biased region" description="Basic and acidic residues" evidence="9">
    <location>
        <begin position="86"/>
        <end position="104"/>
    </location>
</feature>
<dbReference type="GeneID" id="106663055"/>
<proteinExistence type="inferred from homology"/>
<dbReference type="KEGG" id="clec:106663055"/>
<dbReference type="CTD" id="40246"/>
<dbReference type="InterPro" id="IPR043989">
    <property type="entry name" value="CCZ1/INTU/HSP4_longin_3"/>
</dbReference>
<dbReference type="GO" id="GO:0009986">
    <property type="term" value="C:cell surface"/>
    <property type="evidence" value="ECO:0007669"/>
    <property type="project" value="UniProtKB-SubCell"/>
</dbReference>
<dbReference type="InterPro" id="IPR001478">
    <property type="entry name" value="PDZ"/>
</dbReference>
<dbReference type="GO" id="GO:0016192">
    <property type="term" value="P:vesicle-mediated transport"/>
    <property type="evidence" value="ECO:0007669"/>
    <property type="project" value="InterPro"/>
</dbReference>
<dbReference type="InterPro" id="IPR043987">
    <property type="entry name" value="CCZ1/INTU/HSP4_longin_1"/>
</dbReference>
<accession>A0A8I6RDA3</accession>
<dbReference type="PROSITE" id="PS50106">
    <property type="entry name" value="PDZ"/>
    <property type="match status" value="1"/>
</dbReference>
<evidence type="ECO:0000256" key="3">
    <source>
        <dbReference type="ARBA" id="ARBA00010034"/>
    </source>
</evidence>
<keyword evidence="12" id="KW-1185">Reference proteome</keyword>
<dbReference type="Gene3D" id="2.30.42.10">
    <property type="match status" value="1"/>
</dbReference>
<dbReference type="InterPro" id="IPR039151">
    <property type="entry name" value="INTU"/>
</dbReference>
<keyword evidence="5" id="KW-0217">Developmental protein</keyword>
<evidence type="ECO:0000256" key="2">
    <source>
        <dbReference type="ARBA" id="ARBA00004241"/>
    </source>
</evidence>
<feature type="compositionally biased region" description="Basic residues" evidence="9">
    <location>
        <begin position="70"/>
        <end position="85"/>
    </location>
</feature>
<dbReference type="EnsemblMetazoa" id="XM_014387585.2">
    <property type="protein sequence ID" value="XP_014243071.1"/>
    <property type="gene ID" value="LOC106663055"/>
</dbReference>
<evidence type="ECO:0000259" key="10">
    <source>
        <dbReference type="PROSITE" id="PS50106"/>
    </source>
</evidence>
<keyword evidence="7" id="KW-0970">Cilium biogenesis/degradation</keyword>
<evidence type="ECO:0000256" key="4">
    <source>
        <dbReference type="ARBA" id="ARBA00015639"/>
    </source>
</evidence>
<evidence type="ECO:0000313" key="12">
    <source>
        <dbReference type="Proteomes" id="UP000494040"/>
    </source>
</evidence>
<dbReference type="Pfam" id="PF19031">
    <property type="entry name" value="Intu_longin_1"/>
    <property type="match status" value="1"/>
</dbReference>
<dbReference type="SUPFAM" id="SSF50156">
    <property type="entry name" value="PDZ domain-like"/>
    <property type="match status" value="1"/>
</dbReference>
<evidence type="ECO:0000313" key="11">
    <source>
        <dbReference type="EnsemblMetazoa" id="XP_014243071.1"/>
    </source>
</evidence>
<keyword evidence="6" id="KW-0963">Cytoplasm</keyword>
<dbReference type="GO" id="GO:0005929">
    <property type="term" value="C:cilium"/>
    <property type="evidence" value="ECO:0007669"/>
    <property type="project" value="TreeGrafter"/>
</dbReference>
<dbReference type="Proteomes" id="UP000494040">
    <property type="component" value="Unassembled WGS sequence"/>
</dbReference>
<dbReference type="GO" id="GO:0005737">
    <property type="term" value="C:cytoplasm"/>
    <property type="evidence" value="ECO:0007669"/>
    <property type="project" value="TreeGrafter"/>
</dbReference>
<dbReference type="PANTHER" id="PTHR21082:SF4">
    <property type="entry name" value="PROTEIN INTURNED"/>
    <property type="match status" value="1"/>
</dbReference>
<comment type="similarity">
    <text evidence="3">Belongs to the inturned family.</text>
</comment>
<dbReference type="RefSeq" id="XP_014243071.1">
    <property type="nucleotide sequence ID" value="XM_014387585.2"/>
</dbReference>
<evidence type="ECO:0000256" key="7">
    <source>
        <dbReference type="ARBA" id="ARBA00022794"/>
    </source>
</evidence>
<dbReference type="PANTHER" id="PTHR21082">
    <property type="entry name" value="PROTEIN INTURNED"/>
    <property type="match status" value="1"/>
</dbReference>
<feature type="region of interest" description="Disordered" evidence="9">
    <location>
        <begin position="1"/>
        <end position="24"/>
    </location>
</feature>
<evidence type="ECO:0000256" key="9">
    <source>
        <dbReference type="SAM" id="MobiDB-lite"/>
    </source>
</evidence>
<organism evidence="11 12">
    <name type="scientific">Cimex lectularius</name>
    <name type="common">Bed bug</name>
    <name type="synonym">Acanthia lectularia</name>
    <dbReference type="NCBI Taxonomy" id="79782"/>
    <lineage>
        <taxon>Eukaryota</taxon>
        <taxon>Metazoa</taxon>
        <taxon>Ecdysozoa</taxon>
        <taxon>Arthropoda</taxon>
        <taxon>Hexapoda</taxon>
        <taxon>Insecta</taxon>
        <taxon>Pterygota</taxon>
        <taxon>Neoptera</taxon>
        <taxon>Paraneoptera</taxon>
        <taxon>Hemiptera</taxon>
        <taxon>Heteroptera</taxon>
        <taxon>Panheteroptera</taxon>
        <taxon>Cimicomorpha</taxon>
        <taxon>Cimicidae</taxon>
        <taxon>Cimex</taxon>
    </lineage>
</organism>
<dbReference type="GO" id="GO:0001736">
    <property type="term" value="P:establishment of planar polarity"/>
    <property type="evidence" value="ECO:0007669"/>
    <property type="project" value="InterPro"/>
</dbReference>
<comment type="subcellular location">
    <subcellularLocation>
        <location evidence="2">Cell surface</location>
    </subcellularLocation>
    <subcellularLocation>
        <location evidence="1">Cytoplasm</location>
        <location evidence="1">Cytoskeleton</location>
        <location evidence="1">Cilium basal body</location>
    </subcellularLocation>
</comment>
<evidence type="ECO:0000256" key="1">
    <source>
        <dbReference type="ARBA" id="ARBA00004120"/>
    </source>
</evidence>
<feature type="domain" description="PDZ" evidence="10">
    <location>
        <begin position="118"/>
        <end position="200"/>
    </location>
</feature>
<dbReference type="OMA" id="WENFAEQ"/>
<dbReference type="Pfam" id="PF19033">
    <property type="entry name" value="Intu_longin_3"/>
    <property type="match status" value="1"/>
</dbReference>
<dbReference type="InterPro" id="IPR043988">
    <property type="entry name" value="CCZ1/INTU_longin_2"/>
</dbReference>
<dbReference type="OrthoDB" id="10263272at2759"/>
<dbReference type="GO" id="GO:0007399">
    <property type="term" value="P:nervous system development"/>
    <property type="evidence" value="ECO:0007669"/>
    <property type="project" value="TreeGrafter"/>
</dbReference>
<evidence type="ECO:0000256" key="6">
    <source>
        <dbReference type="ARBA" id="ARBA00022490"/>
    </source>
</evidence>
<protein>
    <recommendedName>
        <fullName evidence="4">Protein inturned</fullName>
    </recommendedName>
    <alternativeName>
        <fullName evidence="8">Inturned planar cell polarity effector homolog</fullName>
    </alternativeName>
</protein>
<dbReference type="Pfam" id="PF19032">
    <property type="entry name" value="Intu_longin_2"/>
    <property type="match status" value="1"/>
</dbReference>
<dbReference type="AlphaFoldDB" id="A0A8I6RDA3"/>
<dbReference type="GO" id="GO:0060271">
    <property type="term" value="P:cilium assembly"/>
    <property type="evidence" value="ECO:0007669"/>
    <property type="project" value="InterPro"/>
</dbReference>
<dbReference type="InterPro" id="IPR036034">
    <property type="entry name" value="PDZ_sf"/>
</dbReference>
<name>A0A8I6RDA3_CIMLE</name>
<sequence length="790" mass="90472">MKKFHSYKYSRDSEISSSSSSSSVELKWRDYIDADGNVFYFDSLPERQPTPPPDEAPDEDKYGQTGLIRRLIRRRNSIRQHRHTGKHENNQDEGNKPNSDERKTDSNIIYVNIVKYKDVSLNLGRRGTLTEQNLGLRTVHDKDKVLITGVIEDSPFIYKPKINIGDVLISVNNFPVSPRNADSVISECKKLNEIIVAVERHKGEKDKNKKHPNLVFKKDAPFPCNNTAVLFAKFKSLSEEMSSDEGIVYLYPKTSNLIVPIKGVFFTLYHLLSLITGSPPTSTCIKLNNEDIHVVYSCEKDKLFLLALPNSRYSLDESFKVAQQIIQYHKYLSQSLSRWFESDIVFIDNYYFGFFESIQETIASGSKRREFEEILMATPFLPVPRDIYIQIDDALNELESNDIFIENSQRVFSIVGSAYLCKGKIICSHMSNEELVEVTTTFRHSGLLKMSETGVKELIYWREVFPSKYMRGLLSYSSSLYSVPVGRWFLLVVAQGNNFLAVLLESGGPTESYVLKGPDQNYVEEAQATLEHIISLGIPQIISKWTGKLCDEEVKSFEHRSVSASTSHQNLSVSEFSSKASDYYEPDVEGRMGENIPVLGRRAERELANEVNMRLRISSSDISDDSDFLKEGKHFDHSSETSDSRNTYQNEIERPLGRSQFVLHYVDFNMTEGIFISSPGVSPNVKKLENVMNNFRKYAHKIKKMFMNTISFKKLKSKELHRFVWNKSLVAIKEFGILFNAAENKEKPLSYWVTGRLFSTPILREFYVCYHDACPQNLVELAFSLALSYP</sequence>
<feature type="region of interest" description="Disordered" evidence="9">
    <location>
        <begin position="40"/>
        <end position="104"/>
    </location>
</feature>
<evidence type="ECO:0000256" key="5">
    <source>
        <dbReference type="ARBA" id="ARBA00022473"/>
    </source>
</evidence>